<feature type="domain" description="Band 7" evidence="1">
    <location>
        <begin position="31"/>
        <end position="208"/>
    </location>
</feature>
<proteinExistence type="predicted"/>
<dbReference type="InterPro" id="IPR001107">
    <property type="entry name" value="Band_7"/>
</dbReference>
<organism evidence="2 3">
    <name type="scientific">Dactylosporangium darangshiense</name>
    <dbReference type="NCBI Taxonomy" id="579108"/>
    <lineage>
        <taxon>Bacteria</taxon>
        <taxon>Bacillati</taxon>
        <taxon>Actinomycetota</taxon>
        <taxon>Actinomycetes</taxon>
        <taxon>Micromonosporales</taxon>
        <taxon>Micromonosporaceae</taxon>
        <taxon>Dactylosporangium</taxon>
    </lineage>
</organism>
<evidence type="ECO:0000259" key="1">
    <source>
        <dbReference type="Pfam" id="PF01145"/>
    </source>
</evidence>
<dbReference type="Gene3D" id="3.30.479.30">
    <property type="entry name" value="Band 7 domain"/>
    <property type="match status" value="1"/>
</dbReference>
<accession>A0ABP8DWD5</accession>
<evidence type="ECO:0000313" key="2">
    <source>
        <dbReference type="EMBL" id="GAA4264162.1"/>
    </source>
</evidence>
<gene>
    <name evidence="2" type="ORF">GCM10022255_115250</name>
</gene>
<protein>
    <submittedName>
        <fullName evidence="2">SPFH domain-containing protein</fullName>
    </submittedName>
</protein>
<dbReference type="PANTHER" id="PTHR43327:SF5">
    <property type="entry name" value="BAND 7 PROTEIN"/>
    <property type="match status" value="1"/>
</dbReference>
<dbReference type="InterPro" id="IPR036013">
    <property type="entry name" value="Band_7/SPFH_dom_sf"/>
</dbReference>
<dbReference type="SUPFAM" id="SSF117892">
    <property type="entry name" value="Band 7/SPFH domain"/>
    <property type="match status" value="1"/>
</dbReference>
<evidence type="ECO:0000313" key="3">
    <source>
        <dbReference type="Proteomes" id="UP001500620"/>
    </source>
</evidence>
<dbReference type="Pfam" id="PF01145">
    <property type="entry name" value="Band_7"/>
    <property type="match status" value="1"/>
</dbReference>
<dbReference type="InterPro" id="IPR050710">
    <property type="entry name" value="Band7/mec-2_domain"/>
</dbReference>
<comment type="caution">
    <text evidence="2">The sequence shown here is derived from an EMBL/GenBank/DDBJ whole genome shotgun (WGS) entry which is preliminary data.</text>
</comment>
<dbReference type="PANTHER" id="PTHR43327">
    <property type="entry name" value="STOMATIN-LIKE PROTEIN 2, MITOCHONDRIAL"/>
    <property type="match status" value="1"/>
</dbReference>
<name>A0ABP8DWD5_9ACTN</name>
<dbReference type="EMBL" id="BAABAT010000104">
    <property type="protein sequence ID" value="GAA4264162.1"/>
    <property type="molecule type" value="Genomic_DNA"/>
</dbReference>
<dbReference type="RefSeq" id="WP_345144582.1">
    <property type="nucleotide sequence ID" value="NZ_BAABAT010000104.1"/>
</dbReference>
<reference evidence="3" key="1">
    <citation type="journal article" date="2019" name="Int. J. Syst. Evol. Microbiol.">
        <title>The Global Catalogue of Microorganisms (GCM) 10K type strain sequencing project: providing services to taxonomists for standard genome sequencing and annotation.</title>
        <authorList>
            <consortium name="The Broad Institute Genomics Platform"/>
            <consortium name="The Broad Institute Genome Sequencing Center for Infectious Disease"/>
            <person name="Wu L."/>
            <person name="Ma J."/>
        </authorList>
    </citation>
    <scope>NUCLEOTIDE SEQUENCE [LARGE SCALE GENOMIC DNA]</scope>
    <source>
        <strain evidence="3">JCM 17441</strain>
    </source>
</reference>
<sequence length="298" mass="32894">MSIIDIGALIAGFLAVPILLGVARAFGAFVIVRERQCIVFELFGTVRLVLDNPGLHFPWLRLGPAAALLPLFGRRHVVELRLDQTYLRSEAVNSEEGAPMGVGIWYEMVISDPVAYLYKNADPAGSLRANVSNAAVRGLSNMKLDRMLVDRHQMSRTVREEASRQSREWGYRVGSVYVRKVHFRDAGMIRQIEQKVVNRLRQVTAAIEQDDANRVNVIRSASEREAAVEFAKAAAMRPQIVGAALAHIGEDPQISDALFEVLETQGVLQSPELQVTLVPPGSTVLIDPATRVPPRAVR</sequence>
<keyword evidence="3" id="KW-1185">Reference proteome</keyword>
<dbReference type="Proteomes" id="UP001500620">
    <property type="component" value="Unassembled WGS sequence"/>
</dbReference>